<dbReference type="AlphaFoldDB" id="U9T8Q5"/>
<accession>U9T8Q5</accession>
<gene>
    <name evidence="1" type="ORF">GLOINDRAFT_4530</name>
</gene>
<evidence type="ECO:0000313" key="1">
    <source>
        <dbReference type="EMBL" id="ESA04495.1"/>
    </source>
</evidence>
<protein>
    <submittedName>
        <fullName evidence="1">Uncharacterized protein</fullName>
    </submittedName>
</protein>
<sequence>MVHHLIVVLSLHCCIGSNCSGYHKSNTTTTSSMITIASTTHLPHNHHHHLPPNVVCNALCIVLVGHPTGKWEPADLLRNFLKWVDLYRSVKKKTESRTITTTIVLLESEFATAVFFTTVSGLDNYVGAKSANTQRLINVTWKTRIRNASNFDNANYNEDYDEENMKNIKKNTAIHQKELSLLKVNGVTELIVMIKMFVMTKMVAMMEIIVMVKVAMARIIVMTEAMKSASNFDIWINLVKTGKTVDYKEGSIMREQEKTK</sequence>
<dbReference type="HOGENOM" id="CLU_1070156_0_0_1"/>
<dbReference type="EMBL" id="KI294272">
    <property type="protein sequence ID" value="ESA04495.1"/>
    <property type="molecule type" value="Genomic_DNA"/>
</dbReference>
<dbReference type="VEuPathDB" id="FungiDB:RhiirFUN_025499"/>
<reference evidence="1" key="1">
    <citation type="submission" date="2013-07" db="EMBL/GenBank/DDBJ databases">
        <title>The genome of an arbuscular mycorrhizal fungus provides insights into the evolution of the oldest plant symbiosis.</title>
        <authorList>
            <consortium name="DOE Joint Genome Institute"/>
            <person name="Tisserant E."/>
            <person name="Malbreil M."/>
            <person name="Kuo A."/>
            <person name="Kohler A."/>
            <person name="Symeonidi A."/>
            <person name="Balestrini R."/>
            <person name="Charron P."/>
            <person name="Duensing N."/>
            <person name="Frei-dit-Frey N."/>
            <person name="Gianinazzi-Pearson V."/>
            <person name="Gilbert B."/>
            <person name="Handa Y."/>
            <person name="Hijri M."/>
            <person name="Kaul R."/>
            <person name="Kawaguchi M."/>
            <person name="Krajinski F."/>
            <person name="Lammers P."/>
            <person name="Lapierre D."/>
            <person name="Masclaux F.G."/>
            <person name="Murat C."/>
            <person name="Morin E."/>
            <person name="Ndikumana S."/>
            <person name="Pagni M."/>
            <person name="Petitpierre D."/>
            <person name="Requena N."/>
            <person name="Rosikiewicz P."/>
            <person name="Riley R."/>
            <person name="Saito K."/>
            <person name="San Clemente H."/>
            <person name="Shapiro H."/>
            <person name="van Tuinen D."/>
            <person name="Becard G."/>
            <person name="Bonfante P."/>
            <person name="Paszkowski U."/>
            <person name="Shachar-Hill Y."/>
            <person name="Young J.P."/>
            <person name="Sanders I.R."/>
            <person name="Henrissat B."/>
            <person name="Rensing S.A."/>
            <person name="Grigoriev I.V."/>
            <person name="Corradi N."/>
            <person name="Roux C."/>
            <person name="Martin F."/>
        </authorList>
    </citation>
    <scope>NUCLEOTIDE SEQUENCE</scope>
    <source>
        <strain evidence="1">DAOM 197198</strain>
    </source>
</reference>
<name>U9T8Q5_RHIID</name>
<organism evidence="1">
    <name type="scientific">Rhizophagus irregularis (strain DAOM 181602 / DAOM 197198 / MUCL 43194)</name>
    <name type="common">Arbuscular mycorrhizal fungus</name>
    <name type="synonym">Glomus intraradices</name>
    <dbReference type="NCBI Taxonomy" id="747089"/>
    <lineage>
        <taxon>Eukaryota</taxon>
        <taxon>Fungi</taxon>
        <taxon>Fungi incertae sedis</taxon>
        <taxon>Mucoromycota</taxon>
        <taxon>Glomeromycotina</taxon>
        <taxon>Glomeromycetes</taxon>
        <taxon>Glomerales</taxon>
        <taxon>Glomeraceae</taxon>
        <taxon>Rhizophagus</taxon>
    </lineage>
</organism>
<proteinExistence type="predicted"/>